<evidence type="ECO:0000313" key="4">
    <source>
        <dbReference type="Proteomes" id="UP000230709"/>
    </source>
</evidence>
<accession>A0A2D2CVH4</accession>
<proteinExistence type="predicted"/>
<feature type="chain" id="PRO_5013541293" evidence="1">
    <location>
        <begin position="20"/>
        <end position="134"/>
    </location>
</feature>
<evidence type="ECO:0000256" key="1">
    <source>
        <dbReference type="SAM" id="SignalP"/>
    </source>
</evidence>
<evidence type="ECO:0000259" key="2">
    <source>
        <dbReference type="Pfam" id="PF09917"/>
    </source>
</evidence>
<feature type="domain" description="DUF2147" evidence="2">
    <location>
        <begin position="26"/>
        <end position="132"/>
    </location>
</feature>
<name>A0A2D2CVH4_METT3</name>
<organism evidence="3 4">
    <name type="scientific">Methylosinus trichosporium (strain ATCC 35070 / NCIMB 11131 / UNIQEM 75 / OB3b)</name>
    <dbReference type="NCBI Taxonomy" id="595536"/>
    <lineage>
        <taxon>Bacteria</taxon>
        <taxon>Pseudomonadati</taxon>
        <taxon>Pseudomonadota</taxon>
        <taxon>Alphaproteobacteria</taxon>
        <taxon>Hyphomicrobiales</taxon>
        <taxon>Methylocystaceae</taxon>
        <taxon>Methylosinus</taxon>
    </lineage>
</organism>
<dbReference type="KEGG" id="mtw:CQW49_01810"/>
<dbReference type="RefSeq" id="WP_003613173.1">
    <property type="nucleotide sequence ID" value="NZ_ADVE02000001.1"/>
</dbReference>
<gene>
    <name evidence="3" type="ORF">CQW49_01810</name>
</gene>
<dbReference type="PANTHER" id="PTHR36919">
    <property type="entry name" value="BLR1215 PROTEIN"/>
    <property type="match status" value="1"/>
</dbReference>
<dbReference type="AlphaFoldDB" id="A0A2D2CVH4"/>
<keyword evidence="4" id="KW-1185">Reference proteome</keyword>
<dbReference type="EMBL" id="CP023737">
    <property type="protein sequence ID" value="ATQ66768.1"/>
    <property type="molecule type" value="Genomic_DNA"/>
</dbReference>
<dbReference type="PANTHER" id="PTHR36919:SF2">
    <property type="entry name" value="BLL6627 PROTEIN"/>
    <property type="match status" value="1"/>
</dbReference>
<reference evidence="4" key="1">
    <citation type="submission" date="2017-10" db="EMBL/GenBank/DDBJ databases">
        <title>Completed PacBio SMRT sequence of Methylosinus trichosporium OB3b reveals presence of a third large plasmid.</title>
        <authorList>
            <person name="Charles T.C."/>
            <person name="Lynch M.D.J."/>
            <person name="Heil J.R."/>
            <person name="Cheng J."/>
        </authorList>
    </citation>
    <scope>NUCLEOTIDE SEQUENCE [LARGE SCALE GENOMIC DNA]</scope>
    <source>
        <strain evidence="4">OB3b</strain>
    </source>
</reference>
<evidence type="ECO:0000313" key="3">
    <source>
        <dbReference type="EMBL" id="ATQ66768.1"/>
    </source>
</evidence>
<protein>
    <submittedName>
        <fullName evidence="3">DUF2147 domain-containing protein</fullName>
    </submittedName>
</protein>
<dbReference type="Proteomes" id="UP000230709">
    <property type="component" value="Chromosome"/>
</dbReference>
<keyword evidence="1" id="KW-0732">Signal</keyword>
<dbReference type="InterPro" id="IPR019223">
    <property type="entry name" value="DUF2147"/>
</dbReference>
<dbReference type="Gene3D" id="2.40.128.520">
    <property type="match status" value="1"/>
</dbReference>
<dbReference type="Pfam" id="PF09917">
    <property type="entry name" value="DUF2147"/>
    <property type="match status" value="1"/>
</dbReference>
<sequence>MKRFWICASILAAPAAAGAADADPIGKWRVADGTATIQISRCGQGMCGKIAWLADKGLDENNPDPRQRSRPLLGLPILSVEPKGSNQWSGTIYNAKDGQNYAANLALRSETVLRLEGCLSGTKICGAEDWTRVR</sequence>
<feature type="signal peptide" evidence="1">
    <location>
        <begin position="1"/>
        <end position="19"/>
    </location>
</feature>